<organism evidence="1 2">
    <name type="scientific">Danaus chrysippus</name>
    <name type="common">African queen</name>
    <dbReference type="NCBI Taxonomy" id="151541"/>
    <lineage>
        <taxon>Eukaryota</taxon>
        <taxon>Metazoa</taxon>
        <taxon>Ecdysozoa</taxon>
        <taxon>Arthropoda</taxon>
        <taxon>Hexapoda</taxon>
        <taxon>Insecta</taxon>
        <taxon>Pterygota</taxon>
        <taxon>Neoptera</taxon>
        <taxon>Endopterygota</taxon>
        <taxon>Lepidoptera</taxon>
        <taxon>Glossata</taxon>
        <taxon>Ditrysia</taxon>
        <taxon>Papilionoidea</taxon>
        <taxon>Nymphalidae</taxon>
        <taxon>Danainae</taxon>
        <taxon>Danaini</taxon>
        <taxon>Danaina</taxon>
        <taxon>Danaus</taxon>
        <taxon>Anosia</taxon>
    </lineage>
</organism>
<dbReference type="AlphaFoldDB" id="A0A8J2QUE0"/>
<keyword evidence="2" id="KW-1185">Reference proteome</keyword>
<reference evidence="1" key="1">
    <citation type="submission" date="2021-09" db="EMBL/GenBank/DDBJ databases">
        <authorList>
            <person name="Martin H S."/>
        </authorList>
    </citation>
    <scope>NUCLEOTIDE SEQUENCE</scope>
</reference>
<dbReference type="GO" id="GO:0005634">
    <property type="term" value="C:nucleus"/>
    <property type="evidence" value="ECO:0007669"/>
    <property type="project" value="InterPro"/>
</dbReference>
<sequence>MNTNVDKFIKIDLNIGDQLTSISCGHIVVELIKFLAYQRLQIPYTYPWLKQLITKRKAIENKKESYQSERHFHIASTALENLDFIIKSLLKEIDSAVLPEEICIALGATPVSCKEIYRILMPHACHKPQCHSNNIASDQKIQKSVFRNLVTSDKLSKVFFDSLAPTNMYVFVKKIPLNNQDVVCSDQFVLINGYKIPKSCKVIVLDFRSHNPDNISCCNKFEVFGDVISNSIGNLVLDDSTQENYFSDIESSNKVKWFQSSYVMKGFKDSFINGCSVTNTWLDS</sequence>
<evidence type="ECO:0000313" key="2">
    <source>
        <dbReference type="Proteomes" id="UP000789524"/>
    </source>
</evidence>
<dbReference type="OrthoDB" id="6334764at2759"/>
<gene>
    <name evidence="1" type="ORF">DCHRY22_LOCUS6266</name>
</gene>
<evidence type="ECO:0000313" key="1">
    <source>
        <dbReference type="EMBL" id="CAG9565426.1"/>
    </source>
</evidence>
<dbReference type="Pfam" id="PF06581">
    <property type="entry name" value="p31comet"/>
    <property type="match status" value="1"/>
</dbReference>
<dbReference type="Gene3D" id="3.30.900.20">
    <property type="match status" value="1"/>
</dbReference>
<dbReference type="PANTHER" id="PTHR15681">
    <property type="entry name" value="MAD2L1-BINDING PROTEIN"/>
    <property type="match status" value="1"/>
</dbReference>
<name>A0A8J2QUE0_9NEOP</name>
<accession>A0A8J2QUE0</accession>
<dbReference type="PANTHER" id="PTHR15681:SF1">
    <property type="entry name" value="MAD2L1-BINDING PROTEIN"/>
    <property type="match status" value="1"/>
</dbReference>
<dbReference type="Proteomes" id="UP000789524">
    <property type="component" value="Unassembled WGS sequence"/>
</dbReference>
<dbReference type="InterPro" id="IPR009511">
    <property type="entry name" value="MAD1/Cdc20-bound-Mad2-bd"/>
</dbReference>
<proteinExistence type="predicted"/>
<dbReference type="EMBL" id="CAKASE010000053">
    <property type="protein sequence ID" value="CAG9565426.1"/>
    <property type="molecule type" value="Genomic_DNA"/>
</dbReference>
<comment type="caution">
    <text evidence="1">The sequence shown here is derived from an EMBL/GenBank/DDBJ whole genome shotgun (WGS) entry which is preliminary data.</text>
</comment>
<dbReference type="GO" id="GO:0007096">
    <property type="term" value="P:regulation of exit from mitosis"/>
    <property type="evidence" value="ECO:0007669"/>
    <property type="project" value="InterPro"/>
</dbReference>
<protein>
    <submittedName>
        <fullName evidence="1">(African queen) hypothetical protein</fullName>
    </submittedName>
</protein>
<dbReference type="InterPro" id="IPR053729">
    <property type="entry name" value="MAD2L1BP_domain_sf"/>
</dbReference>